<comment type="subunit">
    <text evidence="3">The 20S proteasome core is composed of 28 subunits that are arranged in four stacked rings, resulting in a barrel-shaped structure. The two end rings are each formed by seven alpha subunits, and the two central rings are each formed by seven beta subunits.</text>
</comment>
<comment type="subcellular location">
    <subcellularLocation>
        <location evidence="3">Cytoplasm</location>
    </subcellularLocation>
    <subcellularLocation>
        <location evidence="3">Nucleus</location>
    </subcellularLocation>
</comment>
<evidence type="ECO:0000256" key="2">
    <source>
        <dbReference type="ARBA" id="ARBA00022942"/>
    </source>
</evidence>
<keyword evidence="3" id="KW-0963">Cytoplasm</keyword>
<feature type="domain" description="Proteasome alpha-type subunits" evidence="4">
    <location>
        <begin position="5"/>
        <end position="27"/>
    </location>
</feature>
<dbReference type="Gene3D" id="3.60.20.10">
    <property type="entry name" value="Glutamine Phosphoribosylpyrophosphate, subunit 1, domain 1"/>
    <property type="match status" value="1"/>
</dbReference>
<name>A0ABQ9J6F0_9CUCU</name>
<comment type="caution">
    <text evidence="5">The sequence shown here is derived from an EMBL/GenBank/DDBJ whole genome shotgun (WGS) entry which is preliminary data.</text>
</comment>
<organism evidence="5 6">
    <name type="scientific">Molorchus minor</name>
    <dbReference type="NCBI Taxonomy" id="1323400"/>
    <lineage>
        <taxon>Eukaryota</taxon>
        <taxon>Metazoa</taxon>
        <taxon>Ecdysozoa</taxon>
        <taxon>Arthropoda</taxon>
        <taxon>Hexapoda</taxon>
        <taxon>Insecta</taxon>
        <taxon>Pterygota</taxon>
        <taxon>Neoptera</taxon>
        <taxon>Endopterygota</taxon>
        <taxon>Coleoptera</taxon>
        <taxon>Polyphaga</taxon>
        <taxon>Cucujiformia</taxon>
        <taxon>Chrysomeloidea</taxon>
        <taxon>Cerambycidae</taxon>
        <taxon>Lamiinae</taxon>
        <taxon>Monochamini</taxon>
        <taxon>Molorchus</taxon>
    </lineage>
</organism>
<dbReference type="InterPro" id="IPR050115">
    <property type="entry name" value="Proteasome_alpha"/>
</dbReference>
<dbReference type="SMART" id="SM00948">
    <property type="entry name" value="Proteasome_A_N"/>
    <property type="match status" value="1"/>
</dbReference>
<dbReference type="PROSITE" id="PS00388">
    <property type="entry name" value="PROTEASOME_ALPHA_1"/>
    <property type="match status" value="1"/>
</dbReference>
<dbReference type="Pfam" id="PF00227">
    <property type="entry name" value="Proteasome"/>
    <property type="match status" value="1"/>
</dbReference>
<keyword evidence="3" id="KW-0539">Nucleus</keyword>
<reference evidence="5" key="1">
    <citation type="journal article" date="2023" name="Insect Mol. Biol.">
        <title>Genome sequencing provides insights into the evolution of gene families encoding plant cell wall-degrading enzymes in longhorned beetles.</title>
        <authorList>
            <person name="Shin N.R."/>
            <person name="Okamura Y."/>
            <person name="Kirsch R."/>
            <person name="Pauchet Y."/>
        </authorList>
    </citation>
    <scope>NUCLEOTIDE SEQUENCE</scope>
    <source>
        <strain evidence="5">MMC_N1</strain>
    </source>
</reference>
<dbReference type="Proteomes" id="UP001162164">
    <property type="component" value="Unassembled WGS sequence"/>
</dbReference>
<keyword evidence="2 3" id="KW-0647">Proteasome</keyword>
<evidence type="ECO:0000313" key="6">
    <source>
        <dbReference type="Proteomes" id="UP001162164"/>
    </source>
</evidence>
<evidence type="ECO:0000313" key="5">
    <source>
        <dbReference type="EMBL" id="KAJ8973720.1"/>
    </source>
</evidence>
<sequence>MSARYDRAITVFSPDGHLLQVEYAQEAVRKGSTAVGVRGTNAVVLGHEHVVMAFAGLTADARILINRAQIECQSHKLTVEDPVTLEYITRYIASLKQKYTQSNGRRPFGISCLIGGFDYDGQPHLYQTEPSEEVASEKGTVKLAIRVPTRGCPIWPENLEIAVMRHGEPLVMLDADTIEKIRDRN</sequence>
<dbReference type="EMBL" id="JAPWTJ010001127">
    <property type="protein sequence ID" value="KAJ8973720.1"/>
    <property type="molecule type" value="Genomic_DNA"/>
</dbReference>
<comment type="similarity">
    <text evidence="3">Belongs to the peptidase T1A family.</text>
</comment>
<proteinExistence type="inferred from homology"/>
<comment type="function">
    <text evidence="1">The proteasome is a multicatalytic proteinase complex which is characterized by its ability to cleave peptides with Arg, Phe, Tyr, Leu, and Glu adjacent to the leaving group at neutral or slightly basic pH. The proteasome has an ATP-dependent proteolytic activity.</text>
</comment>
<evidence type="ECO:0000259" key="4">
    <source>
        <dbReference type="PROSITE" id="PS00388"/>
    </source>
</evidence>
<dbReference type="InterPro" id="IPR029055">
    <property type="entry name" value="Ntn_hydrolases_N"/>
</dbReference>
<keyword evidence="6" id="KW-1185">Reference proteome</keyword>
<dbReference type="SUPFAM" id="SSF56235">
    <property type="entry name" value="N-terminal nucleophile aminohydrolases (Ntn hydrolases)"/>
    <property type="match status" value="1"/>
</dbReference>
<protein>
    <recommendedName>
        <fullName evidence="3">Proteasome subunit alpha type</fullName>
    </recommendedName>
</protein>
<evidence type="ECO:0000256" key="1">
    <source>
        <dbReference type="ARBA" id="ARBA00002000"/>
    </source>
</evidence>
<dbReference type="InterPro" id="IPR001353">
    <property type="entry name" value="Proteasome_sua/b"/>
</dbReference>
<accession>A0ABQ9J6F0</accession>
<gene>
    <name evidence="5" type="ORF">NQ317_009314</name>
</gene>
<dbReference type="PANTHER" id="PTHR11599">
    <property type="entry name" value="PROTEASOME SUBUNIT ALPHA/BETA"/>
    <property type="match status" value="1"/>
</dbReference>
<dbReference type="InterPro" id="IPR000426">
    <property type="entry name" value="Proteasome_asu_N"/>
</dbReference>
<evidence type="ECO:0000256" key="3">
    <source>
        <dbReference type="RuleBase" id="RU000551"/>
    </source>
</evidence>
<dbReference type="Pfam" id="PF10584">
    <property type="entry name" value="Proteasome_A_N"/>
    <property type="match status" value="1"/>
</dbReference>